<dbReference type="PANTHER" id="PTHR23531">
    <property type="entry name" value="QUINOLENE RESISTANCE PROTEIN NORA"/>
    <property type="match status" value="1"/>
</dbReference>
<feature type="transmembrane region" description="Helical" evidence="5">
    <location>
        <begin position="290"/>
        <end position="307"/>
    </location>
</feature>
<comment type="caution">
    <text evidence="7">The sequence shown here is derived from an EMBL/GenBank/DDBJ whole genome shotgun (WGS) entry which is preliminary data.</text>
</comment>
<reference evidence="7 8" key="1">
    <citation type="submission" date="2021-03" db="EMBL/GenBank/DDBJ databases">
        <title>The complete genome sequence of Acetobacter sacchari TBRC 11175.</title>
        <authorList>
            <person name="Charoenyingcharoen P."/>
            <person name="Yukphan P."/>
        </authorList>
    </citation>
    <scope>NUCLEOTIDE SEQUENCE [LARGE SCALE GENOMIC DNA]</scope>
    <source>
        <strain evidence="7 8">TBRC 11175</strain>
    </source>
</reference>
<dbReference type="PRINTS" id="PR01035">
    <property type="entry name" value="TCRTETA"/>
</dbReference>
<keyword evidence="2 5" id="KW-0812">Transmembrane</keyword>
<evidence type="ECO:0000256" key="2">
    <source>
        <dbReference type="ARBA" id="ARBA00022692"/>
    </source>
</evidence>
<proteinExistence type="predicted"/>
<dbReference type="InterPro" id="IPR001958">
    <property type="entry name" value="Tet-R_TetA/multi-R_MdtG-like"/>
</dbReference>
<dbReference type="PANTHER" id="PTHR23531:SF1">
    <property type="entry name" value="QUINOLENE RESISTANCE PROTEIN NORA"/>
    <property type="match status" value="1"/>
</dbReference>
<dbReference type="InterPro" id="IPR036259">
    <property type="entry name" value="MFS_trans_sf"/>
</dbReference>
<dbReference type="Proteomes" id="UP000664771">
    <property type="component" value="Unassembled WGS sequence"/>
</dbReference>
<feature type="transmembrane region" description="Helical" evidence="5">
    <location>
        <begin position="12"/>
        <end position="36"/>
    </location>
</feature>
<feature type="transmembrane region" description="Helical" evidence="5">
    <location>
        <begin position="179"/>
        <end position="208"/>
    </location>
</feature>
<protein>
    <submittedName>
        <fullName evidence="7">MFS transporter</fullName>
    </submittedName>
</protein>
<dbReference type="SUPFAM" id="SSF103473">
    <property type="entry name" value="MFS general substrate transporter"/>
    <property type="match status" value="1"/>
</dbReference>
<evidence type="ECO:0000313" key="8">
    <source>
        <dbReference type="Proteomes" id="UP000664771"/>
    </source>
</evidence>
<dbReference type="InterPro" id="IPR052714">
    <property type="entry name" value="MFS_Exporter"/>
</dbReference>
<feature type="transmembrane region" description="Helical" evidence="5">
    <location>
        <begin position="48"/>
        <end position="68"/>
    </location>
</feature>
<feature type="transmembrane region" description="Helical" evidence="5">
    <location>
        <begin position="80"/>
        <end position="99"/>
    </location>
</feature>
<dbReference type="Pfam" id="PF07690">
    <property type="entry name" value="MFS_1"/>
    <property type="match status" value="1"/>
</dbReference>
<dbReference type="Gene3D" id="1.20.1250.20">
    <property type="entry name" value="MFS general substrate transporter like domains"/>
    <property type="match status" value="1"/>
</dbReference>
<feature type="transmembrane region" description="Helical" evidence="5">
    <location>
        <begin position="111"/>
        <end position="140"/>
    </location>
</feature>
<name>A0ABS3LUW0_9PROT</name>
<evidence type="ECO:0000256" key="4">
    <source>
        <dbReference type="ARBA" id="ARBA00023136"/>
    </source>
</evidence>
<dbReference type="PROSITE" id="PS50850">
    <property type="entry name" value="MFS"/>
    <property type="match status" value="1"/>
</dbReference>
<evidence type="ECO:0000256" key="1">
    <source>
        <dbReference type="ARBA" id="ARBA00004141"/>
    </source>
</evidence>
<evidence type="ECO:0000313" key="7">
    <source>
        <dbReference type="EMBL" id="MBO1359692.1"/>
    </source>
</evidence>
<comment type="subcellular location">
    <subcellularLocation>
        <location evidence="1">Membrane</location>
        <topology evidence="1">Multi-pass membrane protein</topology>
    </subcellularLocation>
</comment>
<evidence type="ECO:0000259" key="6">
    <source>
        <dbReference type="PROSITE" id="PS50850"/>
    </source>
</evidence>
<accession>A0ABS3LUW0</accession>
<feature type="transmembrane region" description="Helical" evidence="5">
    <location>
        <begin position="350"/>
        <end position="374"/>
    </location>
</feature>
<organism evidence="7 8">
    <name type="scientific">Acetobacter sacchari</name>
    <dbReference type="NCBI Taxonomy" id="2661687"/>
    <lineage>
        <taxon>Bacteria</taxon>
        <taxon>Pseudomonadati</taxon>
        <taxon>Pseudomonadota</taxon>
        <taxon>Alphaproteobacteria</taxon>
        <taxon>Acetobacterales</taxon>
        <taxon>Acetobacteraceae</taxon>
        <taxon>Acetobacter</taxon>
    </lineage>
</organism>
<sequence>MTRSAESAPPSTWALATISFVTMLGMGAMGMSLPILPPQLHLGFGYDLTTVGWVIGLESIATLVSRPWSGRVADKRGGKSATLLGLGVMILCGLAYALSDFTNPGTDAGRSLALLAIIVGRVLMGVGEGLLIAGSGLWGIDRAGPRRTGRAVSWVGLGMFAGLAIGSAAGAAIDYGQPHGFALAALASMLVPALAMAVCAPIGAGALYHDHEPVSLRSMMSAVLLPGFALLANACGFAAVTSFLALDYTTQGWTALPLGGTGTGVFGFGAGHVCARVLFSDVTDRIRGPWLAVACLLMQAVGLATIWQAETPLMALVGAIVTGFGFSMVYPLLTVPVFSAVPAQKRGTALGLFDGFFDAGAGVAALASGVVAHYLALPQVFLVVSAMALAGVAPVLLVRHERWRPAAQDAS</sequence>
<evidence type="ECO:0000256" key="3">
    <source>
        <dbReference type="ARBA" id="ARBA00022989"/>
    </source>
</evidence>
<evidence type="ECO:0000256" key="5">
    <source>
        <dbReference type="SAM" id="Phobius"/>
    </source>
</evidence>
<keyword evidence="4 5" id="KW-0472">Membrane</keyword>
<dbReference type="EMBL" id="JAFVMF010000007">
    <property type="protein sequence ID" value="MBO1359692.1"/>
    <property type="molecule type" value="Genomic_DNA"/>
</dbReference>
<feature type="transmembrane region" description="Helical" evidence="5">
    <location>
        <begin position="152"/>
        <end position="173"/>
    </location>
</feature>
<dbReference type="InterPro" id="IPR020846">
    <property type="entry name" value="MFS_dom"/>
</dbReference>
<feature type="domain" description="Major facilitator superfamily (MFS) profile" evidence="6">
    <location>
        <begin position="11"/>
        <end position="403"/>
    </location>
</feature>
<keyword evidence="8" id="KW-1185">Reference proteome</keyword>
<dbReference type="RefSeq" id="WP_207881035.1">
    <property type="nucleotide sequence ID" value="NZ_JAFVMF010000007.1"/>
</dbReference>
<feature type="transmembrane region" description="Helical" evidence="5">
    <location>
        <begin position="258"/>
        <end position="278"/>
    </location>
</feature>
<feature type="transmembrane region" description="Helical" evidence="5">
    <location>
        <begin position="380"/>
        <end position="398"/>
    </location>
</feature>
<dbReference type="InterPro" id="IPR011701">
    <property type="entry name" value="MFS"/>
</dbReference>
<feature type="transmembrane region" description="Helical" evidence="5">
    <location>
        <begin position="220"/>
        <end position="246"/>
    </location>
</feature>
<keyword evidence="3 5" id="KW-1133">Transmembrane helix</keyword>
<feature type="transmembrane region" description="Helical" evidence="5">
    <location>
        <begin position="313"/>
        <end position="338"/>
    </location>
</feature>
<gene>
    <name evidence="7" type="ORF">J2D73_07775</name>
</gene>